<dbReference type="RefSeq" id="WP_189788434.1">
    <property type="nucleotide sequence ID" value="NZ_BNAT01000073.1"/>
</dbReference>
<organism evidence="2 3">
    <name type="scientific">Streptomyces capitiformicae</name>
    <dbReference type="NCBI Taxonomy" id="2014920"/>
    <lineage>
        <taxon>Bacteria</taxon>
        <taxon>Bacillati</taxon>
        <taxon>Actinomycetota</taxon>
        <taxon>Actinomycetes</taxon>
        <taxon>Kitasatosporales</taxon>
        <taxon>Streptomycetaceae</taxon>
        <taxon>Streptomyces</taxon>
    </lineage>
</organism>
<evidence type="ECO:0008006" key="4">
    <source>
        <dbReference type="Google" id="ProtNLM"/>
    </source>
</evidence>
<gene>
    <name evidence="2" type="ORF">GCM10017771_92950</name>
</gene>
<dbReference type="Gene3D" id="2.170.16.10">
    <property type="entry name" value="Hedgehog/Intein (Hint) domain"/>
    <property type="match status" value="1"/>
</dbReference>
<reference evidence="2" key="1">
    <citation type="journal article" date="2014" name="Int. J. Syst. Evol. Microbiol.">
        <title>Complete genome sequence of Corynebacterium casei LMG S-19264T (=DSM 44701T), isolated from a smear-ripened cheese.</title>
        <authorList>
            <consortium name="US DOE Joint Genome Institute (JGI-PGF)"/>
            <person name="Walter F."/>
            <person name="Albersmeier A."/>
            <person name="Kalinowski J."/>
            <person name="Ruckert C."/>
        </authorList>
    </citation>
    <scope>NUCLEOTIDE SEQUENCE</scope>
    <source>
        <strain evidence="2">CGMCC 4.7403</strain>
    </source>
</reference>
<feature type="region of interest" description="Disordered" evidence="1">
    <location>
        <begin position="1"/>
        <end position="33"/>
    </location>
</feature>
<evidence type="ECO:0000256" key="1">
    <source>
        <dbReference type="SAM" id="MobiDB-lite"/>
    </source>
</evidence>
<name>A0A918ZTG8_9ACTN</name>
<dbReference type="EMBL" id="BNAT01000073">
    <property type="protein sequence ID" value="GHE69220.1"/>
    <property type="molecule type" value="Genomic_DNA"/>
</dbReference>
<comment type="caution">
    <text evidence="2">The sequence shown here is derived from an EMBL/GenBank/DDBJ whole genome shotgun (WGS) entry which is preliminary data.</text>
</comment>
<evidence type="ECO:0000313" key="3">
    <source>
        <dbReference type="Proteomes" id="UP000603227"/>
    </source>
</evidence>
<dbReference type="AlphaFoldDB" id="A0A918ZTG8"/>
<keyword evidence="3" id="KW-1185">Reference proteome</keyword>
<dbReference type="Pfam" id="PF07591">
    <property type="entry name" value="PT-HINT"/>
    <property type="match status" value="1"/>
</dbReference>
<dbReference type="InterPro" id="IPR036844">
    <property type="entry name" value="Hint_dom_sf"/>
</dbReference>
<sequence length="126" mass="13313">MADGSAKPIEDVETGDKVLATDPETGETTTETVTAEIKGEGLKHLVELTVDTDGDTGTATATITATDGHPFWVPSLGEWIDATDLKSGQWLRTSAGTLVQITAVEHRTSGSATVHNLTVDNAHTYY</sequence>
<dbReference type="SUPFAM" id="SSF51294">
    <property type="entry name" value="Hedgehog/intein (Hint) domain"/>
    <property type="match status" value="1"/>
</dbReference>
<evidence type="ECO:0000313" key="2">
    <source>
        <dbReference type="EMBL" id="GHE69220.1"/>
    </source>
</evidence>
<reference evidence="2" key="2">
    <citation type="submission" date="2020-09" db="EMBL/GenBank/DDBJ databases">
        <authorList>
            <person name="Sun Q."/>
            <person name="Zhou Y."/>
        </authorList>
    </citation>
    <scope>NUCLEOTIDE SEQUENCE</scope>
    <source>
        <strain evidence="2">CGMCC 4.7403</strain>
    </source>
</reference>
<accession>A0A918ZTG8</accession>
<dbReference type="Proteomes" id="UP000603227">
    <property type="component" value="Unassembled WGS sequence"/>
</dbReference>
<proteinExistence type="predicted"/>
<feature type="compositionally biased region" description="Low complexity" evidence="1">
    <location>
        <begin position="21"/>
        <end position="33"/>
    </location>
</feature>
<protein>
    <recommendedName>
        <fullName evidence="4">Hint domain-containing protein</fullName>
    </recommendedName>
</protein>